<dbReference type="InterPro" id="IPR032675">
    <property type="entry name" value="LRR_dom_sf"/>
</dbReference>
<proteinExistence type="predicted"/>
<accession>A0A5C1AM28</accession>
<dbReference type="AlphaFoldDB" id="A0A5C1AM28"/>
<dbReference type="KEGG" id="lrs:PX52LOC_06701"/>
<evidence type="ECO:0000313" key="2">
    <source>
        <dbReference type="EMBL" id="QEL19625.1"/>
    </source>
</evidence>
<evidence type="ECO:0000256" key="1">
    <source>
        <dbReference type="SAM" id="MobiDB-lite"/>
    </source>
</evidence>
<dbReference type="GO" id="GO:0031146">
    <property type="term" value="P:SCF-dependent proteasomal ubiquitin-dependent protein catabolic process"/>
    <property type="evidence" value="ECO:0007669"/>
    <property type="project" value="TreeGrafter"/>
</dbReference>
<dbReference type="Proteomes" id="UP000324974">
    <property type="component" value="Chromosome"/>
</dbReference>
<dbReference type="GO" id="GO:0019005">
    <property type="term" value="C:SCF ubiquitin ligase complex"/>
    <property type="evidence" value="ECO:0007669"/>
    <property type="project" value="TreeGrafter"/>
</dbReference>
<evidence type="ECO:0000313" key="3">
    <source>
        <dbReference type="Proteomes" id="UP000324974"/>
    </source>
</evidence>
<feature type="region of interest" description="Disordered" evidence="1">
    <location>
        <begin position="586"/>
        <end position="633"/>
    </location>
</feature>
<dbReference type="PANTHER" id="PTHR13318:SF190">
    <property type="entry name" value="PARTNER OF PAIRED, ISOFORM B"/>
    <property type="match status" value="1"/>
</dbReference>
<dbReference type="InterPro" id="IPR006553">
    <property type="entry name" value="Leu-rich_rpt_Cys-con_subtyp"/>
</dbReference>
<sequence length="633" mass="67931">MSRAGVEPRLAGDILAVTARIAGLPRGDRMATGKTTSQTPNSPFSVHGRGSMSAAELGTALAGLNRVATITVNASGGADDGSVYLTARGASLGFDFDRWPVAEAAAALARVARADTLAVRMTGPGPLSLQPLFTVRGLKLIRVEHDSHAKQELDWTGLSTQTGLRRLEVRAGVLPEGFWRELGTLKQLREVQLWWPEGARSNPGSLSGMTGLKKLAGVCLFDPIPAAFRALGRCPALEEVHVDQCNIDDTAAAGIGSVARLKNGHLWNAALSDAGMRRLCRWPRVRSLTLGENSDNQPPITAAGFKALGRLTTLERLHLQGFDHVAAAGWAVLRGLPRLKHLKLSTSPPFDVLDAVGPLRRVEELRLSHCNGVGPAGYRQLAAMPRLRSLSVRAHRSAPYYVPLDEVAGLRRLRSLALAGLHKATDAQVARLIALPDLEALILHEAEKVTDQGVARLAGLRSLRVVVLNALPKLTDGVIPTLTGFPRLDTLSLRCTGQVTDAGLSGLAGAGRLRTLHLDYARNLTGETLLRLARKLPLEELAVASSPHVTDDHLLELTGHPTLRRVRFLESVRRVGLSACVRGRHRSDYDGRQRSGRRSATSRRRAVGSGDGSAGRGGRPTGRARAAWRSPPR</sequence>
<dbReference type="SUPFAM" id="SSF52047">
    <property type="entry name" value="RNI-like"/>
    <property type="match status" value="2"/>
</dbReference>
<keyword evidence="3" id="KW-1185">Reference proteome</keyword>
<name>A0A5C1AM28_9BACT</name>
<dbReference type="Gene3D" id="3.80.10.10">
    <property type="entry name" value="Ribonuclease Inhibitor"/>
    <property type="match status" value="3"/>
</dbReference>
<feature type="compositionally biased region" description="Gly residues" evidence="1">
    <location>
        <begin position="609"/>
        <end position="620"/>
    </location>
</feature>
<dbReference type="EMBL" id="CP042425">
    <property type="protein sequence ID" value="QEL19625.1"/>
    <property type="molecule type" value="Genomic_DNA"/>
</dbReference>
<dbReference type="PANTHER" id="PTHR13318">
    <property type="entry name" value="PARTNER OF PAIRED, ISOFORM B-RELATED"/>
    <property type="match status" value="1"/>
</dbReference>
<feature type="region of interest" description="Disordered" evidence="1">
    <location>
        <begin position="26"/>
        <end position="49"/>
    </location>
</feature>
<dbReference type="SMART" id="SM00367">
    <property type="entry name" value="LRR_CC"/>
    <property type="match status" value="5"/>
</dbReference>
<feature type="compositionally biased region" description="Basic residues" evidence="1">
    <location>
        <begin position="594"/>
        <end position="606"/>
    </location>
</feature>
<protein>
    <submittedName>
        <fullName evidence="2">Leucine-rich repeat domain protein</fullName>
    </submittedName>
</protein>
<gene>
    <name evidence="2" type="ORF">PX52LOC_06701</name>
</gene>
<feature type="compositionally biased region" description="Polar residues" evidence="1">
    <location>
        <begin position="33"/>
        <end position="44"/>
    </location>
</feature>
<organism evidence="2 3">
    <name type="scientific">Limnoglobus roseus</name>
    <dbReference type="NCBI Taxonomy" id="2598579"/>
    <lineage>
        <taxon>Bacteria</taxon>
        <taxon>Pseudomonadati</taxon>
        <taxon>Planctomycetota</taxon>
        <taxon>Planctomycetia</taxon>
        <taxon>Gemmatales</taxon>
        <taxon>Gemmataceae</taxon>
        <taxon>Limnoglobus</taxon>
    </lineage>
</organism>
<reference evidence="3" key="1">
    <citation type="submission" date="2019-08" db="EMBL/GenBank/DDBJ databases">
        <title>Limnoglobus roseus gen. nov., sp. nov., a novel freshwater planctomycete with a giant genome from the family Gemmataceae.</title>
        <authorList>
            <person name="Kulichevskaya I.S."/>
            <person name="Naumoff D.G."/>
            <person name="Miroshnikov K."/>
            <person name="Ivanova A."/>
            <person name="Philippov D.A."/>
            <person name="Hakobyan A."/>
            <person name="Rijpstra I.C."/>
            <person name="Sinninghe Damste J.S."/>
            <person name="Liesack W."/>
            <person name="Dedysh S.N."/>
        </authorList>
    </citation>
    <scope>NUCLEOTIDE SEQUENCE [LARGE SCALE GENOMIC DNA]</scope>
    <source>
        <strain evidence="3">PX52</strain>
    </source>
</reference>